<feature type="compositionally biased region" description="Low complexity" evidence="5">
    <location>
        <begin position="149"/>
        <end position="160"/>
    </location>
</feature>
<dbReference type="Ensembl" id="ENSCPVT00000018848.2">
    <property type="protein sequence ID" value="ENSCPVP00000018039.2"/>
    <property type="gene ID" value="ENSCPVG00000013182.2"/>
</dbReference>
<dbReference type="PANTHER" id="PTHR34639">
    <property type="entry name" value="PROTEIN FLATTOP"/>
    <property type="match status" value="1"/>
</dbReference>
<feature type="compositionally biased region" description="Gly residues" evidence="5">
    <location>
        <begin position="1"/>
        <end position="19"/>
    </location>
</feature>
<feature type="compositionally biased region" description="Pro residues" evidence="5">
    <location>
        <begin position="161"/>
        <end position="170"/>
    </location>
</feature>
<dbReference type="AlphaFoldDB" id="A0A8C3QC77"/>
<evidence type="ECO:0000256" key="2">
    <source>
        <dbReference type="ARBA" id="ARBA00019181"/>
    </source>
</evidence>
<feature type="compositionally biased region" description="Polar residues" evidence="5">
    <location>
        <begin position="289"/>
        <end position="302"/>
    </location>
</feature>
<dbReference type="GO" id="GO:0036064">
    <property type="term" value="C:ciliary basal body"/>
    <property type="evidence" value="ECO:0007669"/>
    <property type="project" value="TreeGrafter"/>
</dbReference>
<feature type="region of interest" description="Disordered" evidence="5">
    <location>
        <begin position="1"/>
        <end position="49"/>
    </location>
</feature>
<evidence type="ECO:0000256" key="3">
    <source>
        <dbReference type="ARBA" id="ARBA00033306"/>
    </source>
</evidence>
<evidence type="ECO:0000256" key="1">
    <source>
        <dbReference type="ARBA" id="ARBA00009887"/>
    </source>
</evidence>
<organism evidence="6 7">
    <name type="scientific">Geospiza parvula</name>
    <name type="common">Small tree-finch</name>
    <name type="synonym">Camarhynchus parvulus</name>
    <dbReference type="NCBI Taxonomy" id="87175"/>
    <lineage>
        <taxon>Eukaryota</taxon>
        <taxon>Metazoa</taxon>
        <taxon>Chordata</taxon>
        <taxon>Craniata</taxon>
        <taxon>Vertebrata</taxon>
        <taxon>Euteleostomi</taxon>
        <taxon>Archelosauria</taxon>
        <taxon>Archosauria</taxon>
        <taxon>Dinosauria</taxon>
        <taxon>Saurischia</taxon>
        <taxon>Theropoda</taxon>
        <taxon>Coelurosauria</taxon>
        <taxon>Aves</taxon>
        <taxon>Neognathae</taxon>
        <taxon>Neoaves</taxon>
        <taxon>Telluraves</taxon>
        <taxon>Australaves</taxon>
        <taxon>Passeriformes</taxon>
        <taxon>Thraupidae</taxon>
        <taxon>Camarhynchus</taxon>
    </lineage>
</organism>
<keyword evidence="7" id="KW-1185">Reference proteome</keyword>
<dbReference type="InterPro" id="IPR038797">
    <property type="entry name" value="Fltp"/>
</dbReference>
<dbReference type="GO" id="GO:0044782">
    <property type="term" value="P:cilium organization"/>
    <property type="evidence" value="ECO:0007669"/>
    <property type="project" value="TreeGrafter"/>
</dbReference>
<feature type="compositionally biased region" description="Pro residues" evidence="5">
    <location>
        <begin position="24"/>
        <end position="33"/>
    </location>
</feature>
<accession>A0A8U8BQH4</accession>
<protein>
    <recommendedName>
        <fullName evidence="2">Protein Flattop</fullName>
    </recommendedName>
    <alternativeName>
        <fullName evidence="3">Cilia- and flagella-associated protein 126</fullName>
    </alternativeName>
</protein>
<reference evidence="6" key="3">
    <citation type="submission" date="2025-09" db="UniProtKB">
        <authorList>
            <consortium name="Ensembl"/>
        </authorList>
    </citation>
    <scope>IDENTIFICATION</scope>
</reference>
<reference evidence="6" key="2">
    <citation type="submission" date="2025-08" db="UniProtKB">
        <authorList>
            <consortium name="Ensembl"/>
        </authorList>
    </citation>
    <scope>IDENTIFICATION</scope>
</reference>
<name>A0A8C3QC77_GEOPR</name>
<proteinExistence type="inferred from homology"/>
<dbReference type="Pfam" id="PF22611">
    <property type="entry name" value="CFAP126"/>
    <property type="match status" value="1"/>
</dbReference>
<comment type="function">
    <text evidence="4">Microtubule inner protein (MIP) part of the dynein-decorated doublet microtubules (DMTs) in cilia axoneme. Acts as a regulator of cilium basal body docking and positioning in mono- and multiciliated cells. Regulates basal body docking and cilia formation in multiciliated lung cells. Regulates kinocilium positioning and stereocilia bundle morphogenesis in the inner ear.</text>
</comment>
<feature type="compositionally biased region" description="Pro residues" evidence="5">
    <location>
        <begin position="242"/>
        <end position="261"/>
    </location>
</feature>
<feature type="compositionally biased region" description="Low complexity" evidence="5">
    <location>
        <begin position="198"/>
        <end position="208"/>
    </location>
</feature>
<dbReference type="Proteomes" id="UP000694382">
    <property type="component" value="Chromosome 25"/>
</dbReference>
<feature type="compositionally biased region" description="Pro residues" evidence="5">
    <location>
        <begin position="209"/>
        <end position="228"/>
    </location>
</feature>
<evidence type="ECO:0000313" key="6">
    <source>
        <dbReference type="Ensembl" id="ENSCPVP00000018039.2"/>
    </source>
</evidence>
<evidence type="ECO:0000313" key="7">
    <source>
        <dbReference type="Proteomes" id="UP000694382"/>
    </source>
</evidence>
<dbReference type="PANTHER" id="PTHR34639:SF1">
    <property type="entry name" value="PROTEIN FLATTOP"/>
    <property type="match status" value="1"/>
</dbReference>
<comment type="similarity">
    <text evidence="1">Belongs to the Flattop family.</text>
</comment>
<feature type="region of interest" description="Disordered" evidence="5">
    <location>
        <begin position="149"/>
        <end position="302"/>
    </location>
</feature>
<evidence type="ECO:0000256" key="4">
    <source>
        <dbReference type="ARBA" id="ARBA00045261"/>
    </source>
</evidence>
<sequence length="302" mass="31335">MGGKGGTAAPGVAGEGPGGVPALSGPPPPPPPQYEDAFSPPRLQCWTLPTPHPPTPFIADDRGHLLPHVPRSKVSPWGTFLGTWAMPARIPPAWLDRSAREPRAAERLAREQPRALRRARNGIRTRVTGKVTPWGHTWGHTWGQLALSPVSPSVPSVPSSPSVPSPPSVPSSPSVPSVPSPPSVPSSPSVPSPPSVPSVPSSPSVPSLPSVPSPPSVPSVPRPGPSPAWGPRHPSQELPPFEGSPPHFPPLGTPLTPPPPSHSCRNPGTRNLLERTRGVPAEAPPTLSPPNLGTTLRGNLVP</sequence>
<reference evidence="6" key="1">
    <citation type="submission" date="2020-02" db="EMBL/GenBank/DDBJ databases">
        <authorList>
            <person name="Enbody D E."/>
            <person name="Pettersson E M."/>
        </authorList>
    </citation>
    <scope>NUCLEOTIDE SEQUENCE [LARGE SCALE GENOMIC DNA]</scope>
</reference>
<evidence type="ECO:0000256" key="5">
    <source>
        <dbReference type="SAM" id="MobiDB-lite"/>
    </source>
</evidence>
<feature type="compositionally biased region" description="Pro residues" evidence="5">
    <location>
        <begin position="176"/>
        <end position="197"/>
    </location>
</feature>
<dbReference type="CDD" id="cd23705">
    <property type="entry name" value="Flattop"/>
    <property type="match status" value="1"/>
</dbReference>
<accession>A0A8C3QC77</accession>